<dbReference type="Pfam" id="PF01136">
    <property type="entry name" value="Peptidase_U32"/>
    <property type="match status" value="1"/>
</dbReference>
<name>A0A9D1CRX2_9FIRM</name>
<dbReference type="EMBL" id="DVGA01000022">
    <property type="protein sequence ID" value="HIQ77961.1"/>
    <property type="molecule type" value="Genomic_DNA"/>
</dbReference>
<dbReference type="InterPro" id="IPR001539">
    <property type="entry name" value="Peptidase_U32"/>
</dbReference>
<protein>
    <submittedName>
        <fullName evidence="2">DUF3656 domain-containing protein</fullName>
    </submittedName>
</protein>
<accession>A0A9D1CRX2</accession>
<gene>
    <name evidence="2" type="ORF">IAB77_01725</name>
</gene>
<dbReference type="Pfam" id="PF12392">
    <property type="entry name" value="DUF3656"/>
    <property type="match status" value="1"/>
</dbReference>
<organism evidence="2 3">
    <name type="scientific">Candidatus Scatomorpha intestinavium</name>
    <dbReference type="NCBI Taxonomy" id="2840922"/>
    <lineage>
        <taxon>Bacteria</taxon>
        <taxon>Bacillati</taxon>
        <taxon>Bacillota</taxon>
        <taxon>Clostridia</taxon>
        <taxon>Eubacteriales</taxon>
        <taxon>Candidatus Scatomorpha</taxon>
    </lineage>
</organism>
<sequence length="690" mass="74065">MPELLAPAPSAEAVVAAVQAGADAIYIRFTGTGARGFTEAGLRNAVRYCRVRGCRVYAELDTLISDREAGAAAELARRVCSMGADALIAQDLGFIAIAREAAPEMPIFAGERLGVHNAAGLEAMRQLGVSRVFLPREFTLKEIAALSARPQMEIAVNLLDGLCPARAGQCALSALKGGGSANRGDCGGACREQYSLGGRMDDHPLSLADMNCIGYLPKLTSLGVECVYVGRGIERPEQIARAVDVLRRSISENRAPTEAELARVRDVFGGRNFTDGYMSGAELGAMLGSRDGSERAAERAMAPVRRGYANSEVRRVHIEFYAIIQRGKAVRLAVQDSEGHRALWNGPAPLPAPQRQVTESEVDAFLRKTGRTPYICDRVHALVDPGLALPQGMMAEAKRALIRSLTEKRGAAPERKTARVSPPAEGARRSGSCALIFETLLPEQLTPELAALRPDYLYVPADIIASESARLEPFIREGVPVAAVLPRVIHDRELTQTASLLRSVRALGVTEAVCANLGHVALARLAGMDARGDYGLNIFNSYALELARTASLRSATASFELSLEQIAALTMPLDVEVIAYGRLPVMLTEKCLIKQSSGRCTCSTPGRLSDEQGGVMAVLREGGCRNAVYSAHKVFLADRAGELGRAGVWGMRLLFTNESARECVEVAKSFLGESRYRPNGATRGLYMKGV</sequence>
<proteinExistence type="predicted"/>
<evidence type="ECO:0000259" key="1">
    <source>
        <dbReference type="Pfam" id="PF12392"/>
    </source>
</evidence>
<dbReference type="PANTHER" id="PTHR30217:SF10">
    <property type="entry name" value="23S RRNA 5-HYDROXYCYTIDINE C2501 SYNTHASE"/>
    <property type="match status" value="1"/>
</dbReference>
<dbReference type="PANTHER" id="PTHR30217">
    <property type="entry name" value="PEPTIDASE U32 FAMILY"/>
    <property type="match status" value="1"/>
</dbReference>
<dbReference type="InterPro" id="IPR020988">
    <property type="entry name" value="Pept_U32_collagenase"/>
</dbReference>
<evidence type="ECO:0000313" key="3">
    <source>
        <dbReference type="Proteomes" id="UP000824262"/>
    </source>
</evidence>
<dbReference type="InterPro" id="IPR051454">
    <property type="entry name" value="RNA/ubiquinone_mod_enzymes"/>
</dbReference>
<reference evidence="2" key="1">
    <citation type="submission" date="2020-10" db="EMBL/GenBank/DDBJ databases">
        <authorList>
            <person name="Gilroy R."/>
        </authorList>
    </citation>
    <scope>NUCLEOTIDE SEQUENCE</scope>
    <source>
        <strain evidence="2">ChiBcolR7-354</strain>
    </source>
</reference>
<comment type="caution">
    <text evidence="2">The sequence shown here is derived from an EMBL/GenBank/DDBJ whole genome shotgun (WGS) entry which is preliminary data.</text>
</comment>
<reference evidence="2" key="2">
    <citation type="journal article" date="2021" name="PeerJ">
        <title>Extensive microbial diversity within the chicken gut microbiome revealed by metagenomics and culture.</title>
        <authorList>
            <person name="Gilroy R."/>
            <person name="Ravi A."/>
            <person name="Getino M."/>
            <person name="Pursley I."/>
            <person name="Horton D.L."/>
            <person name="Alikhan N.F."/>
            <person name="Baker D."/>
            <person name="Gharbi K."/>
            <person name="Hall N."/>
            <person name="Watson M."/>
            <person name="Adriaenssens E.M."/>
            <person name="Foster-Nyarko E."/>
            <person name="Jarju S."/>
            <person name="Secka A."/>
            <person name="Antonio M."/>
            <person name="Oren A."/>
            <person name="Chaudhuri R.R."/>
            <person name="La Ragione R."/>
            <person name="Hildebrand F."/>
            <person name="Pallen M.J."/>
        </authorList>
    </citation>
    <scope>NUCLEOTIDE SEQUENCE</scope>
    <source>
        <strain evidence="2">ChiBcolR7-354</strain>
    </source>
</reference>
<feature type="domain" description="Peptidase U32 collagenase" evidence="1">
    <location>
        <begin position="304"/>
        <end position="409"/>
    </location>
</feature>
<dbReference type="Proteomes" id="UP000824262">
    <property type="component" value="Unassembled WGS sequence"/>
</dbReference>
<dbReference type="AlphaFoldDB" id="A0A9D1CRX2"/>
<evidence type="ECO:0000313" key="2">
    <source>
        <dbReference type="EMBL" id="HIQ77961.1"/>
    </source>
</evidence>